<evidence type="ECO:0000256" key="7">
    <source>
        <dbReference type="ARBA" id="ARBA00022989"/>
    </source>
</evidence>
<dbReference type="InterPro" id="IPR045584">
    <property type="entry name" value="Pilin-like"/>
</dbReference>
<evidence type="ECO:0000256" key="3">
    <source>
        <dbReference type="ARBA" id="ARBA00022475"/>
    </source>
</evidence>
<evidence type="ECO:0000313" key="13">
    <source>
        <dbReference type="EMBL" id="BCS97146.1"/>
    </source>
</evidence>
<accession>A0ABM7PIM3</accession>
<dbReference type="InterPro" id="IPR022346">
    <property type="entry name" value="T2SS_GspH"/>
</dbReference>
<feature type="domain" description="General secretion pathway GspH" evidence="12">
    <location>
        <begin position="42"/>
        <end position="141"/>
    </location>
</feature>
<evidence type="ECO:0000313" key="14">
    <source>
        <dbReference type="Proteomes" id="UP001320148"/>
    </source>
</evidence>
<comment type="similarity">
    <text evidence="9">Belongs to the GSP H family.</text>
</comment>
<evidence type="ECO:0000259" key="12">
    <source>
        <dbReference type="Pfam" id="PF12019"/>
    </source>
</evidence>
<organism evidence="13 14">
    <name type="scientific">Desulfoluna limicola</name>
    <dbReference type="NCBI Taxonomy" id="2810562"/>
    <lineage>
        <taxon>Bacteria</taxon>
        <taxon>Pseudomonadati</taxon>
        <taxon>Thermodesulfobacteriota</taxon>
        <taxon>Desulfobacteria</taxon>
        <taxon>Desulfobacterales</taxon>
        <taxon>Desulfolunaceae</taxon>
        <taxon>Desulfoluna</taxon>
    </lineage>
</organism>
<keyword evidence="3" id="KW-1003">Cell membrane</keyword>
<name>A0ABM7PIM3_9BACT</name>
<feature type="transmembrane region" description="Helical" evidence="11">
    <location>
        <begin position="6"/>
        <end position="30"/>
    </location>
</feature>
<keyword evidence="5" id="KW-0997">Cell inner membrane</keyword>
<evidence type="ECO:0000256" key="9">
    <source>
        <dbReference type="ARBA" id="ARBA00025772"/>
    </source>
</evidence>
<protein>
    <recommendedName>
        <fullName evidence="2">Type II secretion system protein H</fullName>
    </recommendedName>
    <alternativeName>
        <fullName evidence="10">General secretion pathway protein H</fullName>
    </alternativeName>
</protein>
<evidence type="ECO:0000256" key="6">
    <source>
        <dbReference type="ARBA" id="ARBA00022692"/>
    </source>
</evidence>
<dbReference type="PROSITE" id="PS00409">
    <property type="entry name" value="PROKAR_NTER_METHYL"/>
    <property type="match status" value="1"/>
</dbReference>
<dbReference type="RefSeq" id="WP_236888568.1">
    <property type="nucleotide sequence ID" value="NZ_AP024488.1"/>
</dbReference>
<proteinExistence type="inferred from homology"/>
<dbReference type="NCBIfam" id="TIGR02532">
    <property type="entry name" value="IV_pilin_GFxxxE"/>
    <property type="match status" value="1"/>
</dbReference>
<keyword evidence="4" id="KW-0488">Methylation</keyword>
<gene>
    <name evidence="13" type="ORF">DSLASN_27780</name>
</gene>
<evidence type="ECO:0000256" key="4">
    <source>
        <dbReference type="ARBA" id="ARBA00022481"/>
    </source>
</evidence>
<dbReference type="Proteomes" id="UP001320148">
    <property type="component" value="Chromosome"/>
</dbReference>
<keyword evidence="14" id="KW-1185">Reference proteome</keyword>
<evidence type="ECO:0000256" key="10">
    <source>
        <dbReference type="ARBA" id="ARBA00030775"/>
    </source>
</evidence>
<dbReference type="InterPro" id="IPR012902">
    <property type="entry name" value="N_methyl_site"/>
</dbReference>
<sequence length="156" mass="16401">MKKPEGFTLIELMVTVAMVAVLTTLAVSGYSRLMEGARLSTAAGDLKTDLELAKVTAVRRHVTVLAYFDDGSGDSGGYTLSVGTKGGEAILTRTMPEKVVLTGVTTPIGFNTMGIASSTGQIEVKTTDNANFKRISVSAAGNIKLERSTDGTHWEG</sequence>
<comment type="subcellular location">
    <subcellularLocation>
        <location evidence="1">Cell inner membrane</location>
        <topology evidence="1">Single-pass membrane protein</topology>
    </subcellularLocation>
</comment>
<keyword evidence="6 11" id="KW-0812">Transmembrane</keyword>
<evidence type="ECO:0000256" key="1">
    <source>
        <dbReference type="ARBA" id="ARBA00004377"/>
    </source>
</evidence>
<dbReference type="EMBL" id="AP024488">
    <property type="protein sequence ID" value="BCS97146.1"/>
    <property type="molecule type" value="Genomic_DNA"/>
</dbReference>
<dbReference type="Gene3D" id="3.30.700.10">
    <property type="entry name" value="Glycoprotein, Type 4 Pilin"/>
    <property type="match status" value="1"/>
</dbReference>
<dbReference type="Pfam" id="PF07963">
    <property type="entry name" value="N_methyl"/>
    <property type="match status" value="1"/>
</dbReference>
<dbReference type="SUPFAM" id="SSF54523">
    <property type="entry name" value="Pili subunits"/>
    <property type="match status" value="1"/>
</dbReference>
<evidence type="ECO:0000256" key="11">
    <source>
        <dbReference type="SAM" id="Phobius"/>
    </source>
</evidence>
<keyword evidence="7 11" id="KW-1133">Transmembrane helix</keyword>
<evidence type="ECO:0000256" key="8">
    <source>
        <dbReference type="ARBA" id="ARBA00023136"/>
    </source>
</evidence>
<reference evidence="13 14" key="1">
    <citation type="submission" date="2021-02" db="EMBL/GenBank/DDBJ databases">
        <title>Complete genome of Desulfoluna sp. strain ASN36.</title>
        <authorList>
            <person name="Takahashi A."/>
            <person name="Kojima H."/>
            <person name="Fukui M."/>
        </authorList>
    </citation>
    <scope>NUCLEOTIDE SEQUENCE [LARGE SCALE GENOMIC DNA]</scope>
    <source>
        <strain evidence="13 14">ASN36</strain>
    </source>
</reference>
<evidence type="ECO:0000256" key="2">
    <source>
        <dbReference type="ARBA" id="ARBA00021549"/>
    </source>
</evidence>
<evidence type="ECO:0000256" key="5">
    <source>
        <dbReference type="ARBA" id="ARBA00022519"/>
    </source>
</evidence>
<keyword evidence="8 11" id="KW-0472">Membrane</keyword>
<dbReference type="Pfam" id="PF12019">
    <property type="entry name" value="GspH"/>
    <property type="match status" value="1"/>
</dbReference>